<dbReference type="KEGG" id="csn:Cyast_0001"/>
<dbReference type="Proteomes" id="UP000010483">
    <property type="component" value="Chromosome"/>
</dbReference>
<dbReference type="Gene3D" id="3.40.50.150">
    <property type="entry name" value="Vaccinia Virus protein VP39"/>
    <property type="match status" value="1"/>
</dbReference>
<dbReference type="SUPFAM" id="SSF53335">
    <property type="entry name" value="S-adenosyl-L-methionine-dependent methyltransferases"/>
    <property type="match status" value="1"/>
</dbReference>
<dbReference type="EMBL" id="CP003940">
    <property type="protein sequence ID" value="AFZ45988.1"/>
    <property type="molecule type" value="Genomic_DNA"/>
</dbReference>
<dbReference type="STRING" id="292563.Cyast_0001"/>
<dbReference type="Pfam" id="PF08242">
    <property type="entry name" value="Methyltransf_12"/>
    <property type="match status" value="1"/>
</dbReference>
<dbReference type="InterPro" id="IPR013217">
    <property type="entry name" value="Methyltransf_12"/>
</dbReference>
<name>K9YIP9_CYASC</name>
<dbReference type="InterPro" id="IPR029063">
    <property type="entry name" value="SAM-dependent_MTases_sf"/>
</dbReference>
<dbReference type="GO" id="GO:0008168">
    <property type="term" value="F:methyltransferase activity"/>
    <property type="evidence" value="ECO:0007669"/>
    <property type="project" value="UniProtKB-KW"/>
</dbReference>
<feature type="domain" description="Methyltransferase regulatory" evidence="2">
    <location>
        <begin position="216"/>
        <end position="299"/>
    </location>
</feature>
<evidence type="ECO:0000259" key="1">
    <source>
        <dbReference type="Pfam" id="PF08242"/>
    </source>
</evidence>
<dbReference type="PANTHER" id="PTHR43861">
    <property type="entry name" value="TRANS-ACONITATE 2-METHYLTRANSFERASE-RELATED"/>
    <property type="match status" value="1"/>
</dbReference>
<keyword evidence="4" id="KW-1185">Reference proteome</keyword>
<sequence>MAWTEGYVSEINYTYGFYGELSPLKLALATAIKAIHPPDLNEPFNYCELACGRGYTTNLLASCYPQAQFYANDFNPNHIHEARKLAKFAGSQNVHFFDDSFAEFLEQDLPQFDFIVLHGIYSWITPENRQAIVEFIKKKLNVGGLVYISYNALPGWAAAMPMQSLMLRHRKHSSEPILECIEEALNLTQRLMDTNAGYFVQNPALKPRYEGLKQQNRYYLAHEYFNEQWNSFYFDEVVQELEEAKLNFIGSANIIDYIDVLNLSQEALTELNKIKDPIYREVVRDFYINTQFRRDIFARGQIQMTPPEHTRVIENLRYALIVAPNTIKLDHTFAVGNVTLQKEIYEPICELLADSPLTMKELHSHPNLNKNPINNVYQALMVLTAIGYIHPAVDDETCEKRQQFTNAFNIAVIERAIVSDEMAYLASPLIGTGVVVSSLEQLLLLAVMQGEEGADFVWGIYSSQNKKLIKDGKVLEKAEDNIAYIKGIAEDFYNNRLPILESLGI</sequence>
<keyword evidence="3" id="KW-0489">Methyltransferase</keyword>
<dbReference type="HOGENOM" id="CLU_032787_1_0_3"/>
<proteinExistence type="predicted"/>
<evidence type="ECO:0000313" key="4">
    <source>
        <dbReference type="Proteomes" id="UP000010483"/>
    </source>
</evidence>
<dbReference type="eggNOG" id="COG0500">
    <property type="taxonomic scope" value="Bacteria"/>
</dbReference>
<accession>K9YIP9</accession>
<dbReference type="PATRIC" id="fig|292563.3.peg.1"/>
<dbReference type="BioCyc" id="CSTA292563:G1353-1-MONOMER"/>
<dbReference type="InterPro" id="IPR018773">
    <property type="entry name" value="MeTrfase_reg_dom_prd"/>
</dbReference>
<organism evidence="3 4">
    <name type="scientific">Cyanobacterium stanieri (strain ATCC 29140 / PCC 7202)</name>
    <dbReference type="NCBI Taxonomy" id="292563"/>
    <lineage>
        <taxon>Bacteria</taxon>
        <taxon>Bacillati</taxon>
        <taxon>Cyanobacteriota</taxon>
        <taxon>Cyanophyceae</taxon>
        <taxon>Oscillatoriophycideae</taxon>
        <taxon>Chroococcales</taxon>
        <taxon>Geminocystaceae</taxon>
        <taxon>Cyanobacterium</taxon>
    </lineage>
</organism>
<dbReference type="AlphaFoldDB" id="K9YIP9"/>
<evidence type="ECO:0000313" key="3">
    <source>
        <dbReference type="EMBL" id="AFZ45988.1"/>
    </source>
</evidence>
<dbReference type="GO" id="GO:0032259">
    <property type="term" value="P:methylation"/>
    <property type="evidence" value="ECO:0007669"/>
    <property type="project" value="UniProtKB-KW"/>
</dbReference>
<reference evidence="4" key="1">
    <citation type="journal article" date="2013" name="Proc. Natl. Acad. Sci. U.S.A.">
        <title>Improving the coverage of the cyanobacterial phylum using diversity-driven genome sequencing.</title>
        <authorList>
            <person name="Shih P.M."/>
            <person name="Wu D."/>
            <person name="Latifi A."/>
            <person name="Axen S.D."/>
            <person name="Fewer D.P."/>
            <person name="Talla E."/>
            <person name="Calteau A."/>
            <person name="Cai F."/>
            <person name="Tandeau de Marsac N."/>
            <person name="Rippka R."/>
            <person name="Herdman M."/>
            <person name="Sivonen K."/>
            <person name="Coursin T."/>
            <person name="Laurent T."/>
            <person name="Goodwin L."/>
            <person name="Nolan M."/>
            <person name="Davenport K.W."/>
            <person name="Han C.S."/>
            <person name="Rubin E.M."/>
            <person name="Eisen J.A."/>
            <person name="Woyke T."/>
            <person name="Gugger M."/>
            <person name="Kerfeld C.A."/>
        </authorList>
    </citation>
    <scope>NUCLEOTIDE SEQUENCE [LARGE SCALE GENOMIC DNA]</scope>
    <source>
        <strain evidence="4">ATCC 29140 / PCC 7202</strain>
    </source>
</reference>
<feature type="domain" description="Methyltransferase type 12" evidence="1">
    <location>
        <begin position="48"/>
        <end position="145"/>
    </location>
</feature>
<gene>
    <name evidence="3" type="ordered locus">Cyast_0001</name>
</gene>
<dbReference type="CDD" id="cd02440">
    <property type="entry name" value="AdoMet_MTases"/>
    <property type="match status" value="1"/>
</dbReference>
<evidence type="ECO:0000259" key="2">
    <source>
        <dbReference type="Pfam" id="PF10119"/>
    </source>
</evidence>
<dbReference type="Pfam" id="PF10119">
    <property type="entry name" value="MethyTransf_Reg"/>
    <property type="match status" value="1"/>
</dbReference>
<keyword evidence="3" id="KW-0808">Transferase</keyword>
<protein>
    <submittedName>
        <fullName evidence="3">Methyltransferase regulatory domain, predicted</fullName>
    </submittedName>
</protein>